<evidence type="ECO:0000313" key="2">
    <source>
        <dbReference type="EMBL" id="KAG5595152.1"/>
    </source>
</evidence>
<proteinExistence type="predicted"/>
<dbReference type="AlphaFoldDB" id="A0A9J5Y6C5"/>
<evidence type="ECO:0000313" key="3">
    <source>
        <dbReference type="Proteomes" id="UP000824120"/>
    </source>
</evidence>
<gene>
    <name evidence="2" type="ORF">H5410_036384</name>
</gene>
<protein>
    <recommendedName>
        <fullName evidence="4">Gag-pol polyprotein</fullName>
    </recommendedName>
</protein>
<evidence type="ECO:0008006" key="4">
    <source>
        <dbReference type="Google" id="ProtNLM"/>
    </source>
</evidence>
<comment type="caution">
    <text evidence="2">The sequence shown here is derived from an EMBL/GenBank/DDBJ whole genome shotgun (WGS) entry which is preliminary data.</text>
</comment>
<sequence length="220" mass="24806">MNTTDFTVSSVTEGLEEFVEELYKVFEVMHVANSERVELGSFQLKAGSGRQLRYREECHNKKAKTTCNEPGQQKANNLNRSSFQQRSTGPASSSASAPTPKNIKGHFIRECHTNMKGNSNGAIEPNLLQQLRETKLDLEELLLGWVEEQIVCVLTSRQEQENSPDIVTMIKFFTFDVYVLLDAGASPYFMTPYIAMRLDILLERLLDPLSVSTPICNYSS</sequence>
<dbReference type="Pfam" id="PF08284">
    <property type="entry name" value="RVP_2"/>
    <property type="match status" value="1"/>
</dbReference>
<organism evidence="2 3">
    <name type="scientific">Solanum commersonii</name>
    <name type="common">Commerson's wild potato</name>
    <name type="synonym">Commerson's nightshade</name>
    <dbReference type="NCBI Taxonomy" id="4109"/>
    <lineage>
        <taxon>Eukaryota</taxon>
        <taxon>Viridiplantae</taxon>
        <taxon>Streptophyta</taxon>
        <taxon>Embryophyta</taxon>
        <taxon>Tracheophyta</taxon>
        <taxon>Spermatophyta</taxon>
        <taxon>Magnoliopsida</taxon>
        <taxon>eudicotyledons</taxon>
        <taxon>Gunneridae</taxon>
        <taxon>Pentapetalae</taxon>
        <taxon>asterids</taxon>
        <taxon>lamiids</taxon>
        <taxon>Solanales</taxon>
        <taxon>Solanaceae</taxon>
        <taxon>Solanoideae</taxon>
        <taxon>Solaneae</taxon>
        <taxon>Solanum</taxon>
    </lineage>
</organism>
<dbReference type="EMBL" id="JACXVP010000007">
    <property type="protein sequence ID" value="KAG5595152.1"/>
    <property type="molecule type" value="Genomic_DNA"/>
</dbReference>
<dbReference type="OrthoDB" id="1304922at2759"/>
<accession>A0A9J5Y6C5</accession>
<dbReference type="Proteomes" id="UP000824120">
    <property type="component" value="Chromosome 7"/>
</dbReference>
<feature type="region of interest" description="Disordered" evidence="1">
    <location>
        <begin position="81"/>
        <end position="102"/>
    </location>
</feature>
<feature type="compositionally biased region" description="Low complexity" evidence="1">
    <location>
        <begin position="87"/>
        <end position="100"/>
    </location>
</feature>
<keyword evidence="3" id="KW-1185">Reference proteome</keyword>
<evidence type="ECO:0000256" key="1">
    <source>
        <dbReference type="SAM" id="MobiDB-lite"/>
    </source>
</evidence>
<name>A0A9J5Y6C5_SOLCO</name>
<reference evidence="2 3" key="1">
    <citation type="submission" date="2020-09" db="EMBL/GenBank/DDBJ databases">
        <title>De no assembly of potato wild relative species, Solanum commersonii.</title>
        <authorList>
            <person name="Cho K."/>
        </authorList>
    </citation>
    <scope>NUCLEOTIDE SEQUENCE [LARGE SCALE GENOMIC DNA]</scope>
    <source>
        <strain evidence="2">LZ3.2</strain>
        <tissue evidence="2">Leaf</tissue>
    </source>
</reference>